<dbReference type="EMBL" id="CAHIKZ030001236">
    <property type="protein sequence ID" value="CAE1257242.1"/>
    <property type="molecule type" value="Genomic_DNA"/>
</dbReference>
<protein>
    <submittedName>
        <fullName evidence="1">Uncharacterized protein</fullName>
    </submittedName>
</protein>
<gene>
    <name evidence="1" type="ORF">SPHA_30692</name>
</gene>
<dbReference type="PANTHER" id="PTHR46947:SF1">
    <property type="entry name" value="WD REPEAT-CONTAINING PROTEIN 73"/>
    <property type="match status" value="1"/>
</dbReference>
<reference evidence="1" key="1">
    <citation type="submission" date="2021-01" db="EMBL/GenBank/DDBJ databases">
        <authorList>
            <person name="Li R."/>
            <person name="Bekaert M."/>
        </authorList>
    </citation>
    <scope>NUCLEOTIDE SEQUENCE</scope>
    <source>
        <strain evidence="1">Farmed</strain>
    </source>
</reference>
<evidence type="ECO:0000313" key="1">
    <source>
        <dbReference type="EMBL" id="CAE1257242.1"/>
    </source>
</evidence>
<dbReference type="Proteomes" id="UP000597762">
    <property type="component" value="Unassembled WGS sequence"/>
</dbReference>
<dbReference type="PANTHER" id="PTHR46947">
    <property type="entry name" value="WD REPEAT-CONTAINING PROTEIN 73"/>
    <property type="match status" value="1"/>
</dbReference>
<keyword evidence="2" id="KW-1185">Reference proteome</keyword>
<proteinExistence type="predicted"/>
<name>A0A812C6X3_ACAPH</name>
<dbReference type="AlphaFoldDB" id="A0A812C6X3"/>
<dbReference type="GO" id="GO:0000922">
    <property type="term" value="C:spindle pole"/>
    <property type="evidence" value="ECO:0007669"/>
    <property type="project" value="TreeGrafter"/>
</dbReference>
<dbReference type="SUPFAM" id="SSF101908">
    <property type="entry name" value="Putative isomerase YbhE"/>
    <property type="match status" value="1"/>
</dbReference>
<dbReference type="GO" id="GO:0005829">
    <property type="term" value="C:cytosol"/>
    <property type="evidence" value="ECO:0007669"/>
    <property type="project" value="TreeGrafter"/>
</dbReference>
<accession>A0A812C6X3</accession>
<dbReference type="InterPro" id="IPR015943">
    <property type="entry name" value="WD40/YVTN_repeat-like_dom_sf"/>
</dbReference>
<dbReference type="GO" id="GO:0031122">
    <property type="term" value="P:cytoplasmic microtubule organization"/>
    <property type="evidence" value="ECO:0007669"/>
    <property type="project" value="TreeGrafter"/>
</dbReference>
<comment type="caution">
    <text evidence="1">The sequence shown here is derived from an EMBL/GenBank/DDBJ whole genome shotgun (WGS) entry which is preliminary data.</text>
</comment>
<evidence type="ECO:0000313" key="2">
    <source>
        <dbReference type="Proteomes" id="UP000597762"/>
    </source>
</evidence>
<dbReference type="OrthoDB" id="9822052at2759"/>
<dbReference type="InterPro" id="IPR042795">
    <property type="entry name" value="Wdr73"/>
</dbReference>
<sequence>MEVENEDIKFDADEWMMESVFRYNRLHMYDLHLPVTASDWINEKNVCLATSDEKNHEIWQVALPDDLLEEEQESCLSKDRDFKLVAGGFCDKKIAAVKCFASQQYVAVAHVDTSSVDILKLCSDSSVNVMPKVKTIQNVNCNSEASALSKMSDTIMAFGSCLNNICIADIATQTVLHHTQSKSLSVDERLGGLETLSSNTLVACGQCSGCLWMLDFRLKEPLKASTPPCTDHCSTSTMDLKWTMTRPLMAVTPSNDEDCSGSIWRFSSDGTILENCVSELKNPCFKTCPSTIQKKGKENKAPRSVQVSHDQSPLISISGFGNIIQIYDSGQWKKAEDPDKVEPIFVHDGHQVCCKQPEVNQVTYHGWHPTKHGLMLSADSEGSLHVFEASVL</sequence>
<organism evidence="1 2">
    <name type="scientific">Acanthosepion pharaonis</name>
    <name type="common">Pharaoh cuttlefish</name>
    <name type="synonym">Sepia pharaonis</name>
    <dbReference type="NCBI Taxonomy" id="158019"/>
    <lineage>
        <taxon>Eukaryota</taxon>
        <taxon>Metazoa</taxon>
        <taxon>Spiralia</taxon>
        <taxon>Lophotrochozoa</taxon>
        <taxon>Mollusca</taxon>
        <taxon>Cephalopoda</taxon>
        <taxon>Coleoidea</taxon>
        <taxon>Decapodiformes</taxon>
        <taxon>Sepiida</taxon>
        <taxon>Sepiina</taxon>
        <taxon>Sepiidae</taxon>
        <taxon>Acanthosepion</taxon>
    </lineage>
</organism>
<dbReference type="Gene3D" id="2.130.10.10">
    <property type="entry name" value="YVTN repeat-like/Quinoprotein amine dehydrogenase"/>
    <property type="match status" value="1"/>
</dbReference>